<dbReference type="InterPro" id="IPR001910">
    <property type="entry name" value="Inosine/uridine_hydrolase_dom"/>
</dbReference>
<comment type="caution">
    <text evidence="4">The sequence shown here is derived from an EMBL/GenBank/DDBJ whole genome shotgun (WGS) entry which is preliminary data.</text>
</comment>
<evidence type="ECO:0000256" key="2">
    <source>
        <dbReference type="ARBA" id="ARBA00023295"/>
    </source>
</evidence>
<dbReference type="PROSITE" id="PS01247">
    <property type="entry name" value="IUNH"/>
    <property type="match status" value="1"/>
</dbReference>
<name>A0A917PIY1_9DEIO</name>
<dbReference type="InterPro" id="IPR023186">
    <property type="entry name" value="IUNH"/>
</dbReference>
<proteinExistence type="predicted"/>
<dbReference type="InterPro" id="IPR036452">
    <property type="entry name" value="Ribo_hydro-like"/>
</dbReference>
<dbReference type="EMBL" id="BMOE01000009">
    <property type="protein sequence ID" value="GGJ81188.1"/>
    <property type="molecule type" value="Genomic_DNA"/>
</dbReference>
<dbReference type="InterPro" id="IPR015910">
    <property type="entry name" value="I/U_nuclsd_hydro_CS"/>
</dbReference>
<organism evidence="4 5">
    <name type="scientific">Deinococcus aquiradiocola</name>
    <dbReference type="NCBI Taxonomy" id="393059"/>
    <lineage>
        <taxon>Bacteria</taxon>
        <taxon>Thermotogati</taxon>
        <taxon>Deinococcota</taxon>
        <taxon>Deinococci</taxon>
        <taxon>Deinococcales</taxon>
        <taxon>Deinococcaceae</taxon>
        <taxon>Deinococcus</taxon>
    </lineage>
</organism>
<reference evidence="4" key="1">
    <citation type="journal article" date="2014" name="Int. J. Syst. Evol. Microbiol.">
        <title>Complete genome sequence of Corynebacterium casei LMG S-19264T (=DSM 44701T), isolated from a smear-ripened cheese.</title>
        <authorList>
            <consortium name="US DOE Joint Genome Institute (JGI-PGF)"/>
            <person name="Walter F."/>
            <person name="Albersmeier A."/>
            <person name="Kalinowski J."/>
            <person name="Ruckert C."/>
        </authorList>
    </citation>
    <scope>NUCLEOTIDE SEQUENCE</scope>
    <source>
        <strain evidence="4">JCM 14371</strain>
    </source>
</reference>
<dbReference type="Proteomes" id="UP000635726">
    <property type="component" value="Unassembled WGS sequence"/>
</dbReference>
<accession>A0A917PIY1</accession>
<dbReference type="Pfam" id="PF01156">
    <property type="entry name" value="IU_nuc_hydro"/>
    <property type="match status" value="1"/>
</dbReference>
<sequence>MTSLPRPIVHDCDPGTDDAVALLLALHSPDLDLRAVTTTHGNVSLASTTRNALDLLQFAGRADVPVYAGAAGPLVRAAVYAPEIHGQGGLGGSDLPRSPVPVGALHAALALLALADGVGPDLSVCATGPVTNLALAERLRPGFLRGLREVIVMGGSVDVGAPKLGNVTPYAEFNAFADPHALRVVLESGARPVLFGLNLTRQVRVTRERTATLAAAGTPAARLSADMLNGYLDLIERRDQRVGALHDPCTVAYAVRPDLFRLEDAHLQVVADDTEGSGMTVRADGAANVRLAVEADEDGVWALLGGRLG</sequence>
<keyword evidence="5" id="KW-1185">Reference proteome</keyword>
<dbReference type="PANTHER" id="PTHR12304">
    <property type="entry name" value="INOSINE-URIDINE PREFERRING NUCLEOSIDE HYDROLASE"/>
    <property type="match status" value="1"/>
</dbReference>
<dbReference type="PANTHER" id="PTHR12304:SF4">
    <property type="entry name" value="URIDINE NUCLEOSIDASE"/>
    <property type="match status" value="1"/>
</dbReference>
<dbReference type="GO" id="GO:0045437">
    <property type="term" value="F:uridine nucleosidase activity"/>
    <property type="evidence" value="ECO:0007669"/>
    <property type="project" value="UniProtKB-ARBA"/>
</dbReference>
<feature type="domain" description="Inosine/uridine-preferring nucleoside hydrolase" evidence="3">
    <location>
        <begin position="8"/>
        <end position="301"/>
    </location>
</feature>
<dbReference type="GO" id="GO:0005829">
    <property type="term" value="C:cytosol"/>
    <property type="evidence" value="ECO:0007669"/>
    <property type="project" value="TreeGrafter"/>
</dbReference>
<dbReference type="RefSeq" id="WP_188963763.1">
    <property type="nucleotide sequence ID" value="NZ_BMOE01000009.1"/>
</dbReference>
<dbReference type="GO" id="GO:0006152">
    <property type="term" value="P:purine nucleoside catabolic process"/>
    <property type="evidence" value="ECO:0007669"/>
    <property type="project" value="TreeGrafter"/>
</dbReference>
<evidence type="ECO:0000256" key="1">
    <source>
        <dbReference type="ARBA" id="ARBA00022801"/>
    </source>
</evidence>
<gene>
    <name evidence="4" type="ORF">GCM10008939_26510</name>
</gene>
<dbReference type="SUPFAM" id="SSF53590">
    <property type="entry name" value="Nucleoside hydrolase"/>
    <property type="match status" value="1"/>
</dbReference>
<protein>
    <submittedName>
        <fullName evidence="4">Ribosylpyrimidine nucleosidase</fullName>
    </submittedName>
</protein>
<evidence type="ECO:0000259" key="3">
    <source>
        <dbReference type="Pfam" id="PF01156"/>
    </source>
</evidence>
<keyword evidence="2" id="KW-0326">Glycosidase</keyword>
<dbReference type="AlphaFoldDB" id="A0A917PIY1"/>
<dbReference type="GO" id="GO:0008477">
    <property type="term" value="F:purine nucleosidase activity"/>
    <property type="evidence" value="ECO:0007669"/>
    <property type="project" value="TreeGrafter"/>
</dbReference>
<keyword evidence="1" id="KW-0378">Hydrolase</keyword>
<dbReference type="Gene3D" id="3.90.245.10">
    <property type="entry name" value="Ribonucleoside hydrolase-like"/>
    <property type="match status" value="1"/>
</dbReference>
<evidence type="ECO:0000313" key="5">
    <source>
        <dbReference type="Proteomes" id="UP000635726"/>
    </source>
</evidence>
<evidence type="ECO:0000313" key="4">
    <source>
        <dbReference type="EMBL" id="GGJ81188.1"/>
    </source>
</evidence>
<reference evidence="4" key="2">
    <citation type="submission" date="2020-09" db="EMBL/GenBank/DDBJ databases">
        <authorList>
            <person name="Sun Q."/>
            <person name="Ohkuma M."/>
        </authorList>
    </citation>
    <scope>NUCLEOTIDE SEQUENCE</scope>
    <source>
        <strain evidence="4">JCM 14371</strain>
    </source>
</reference>